<feature type="compositionally biased region" description="Pro residues" evidence="1">
    <location>
        <begin position="230"/>
        <end position="240"/>
    </location>
</feature>
<evidence type="ECO:0000313" key="2">
    <source>
        <dbReference type="EMBL" id="GLZ77686.1"/>
    </source>
</evidence>
<keyword evidence="3" id="KW-1185">Reference proteome</keyword>
<evidence type="ECO:0000313" key="3">
    <source>
        <dbReference type="Proteomes" id="UP001165079"/>
    </source>
</evidence>
<accession>A0A9W6SL09</accession>
<dbReference type="AlphaFoldDB" id="A0A9W6SL09"/>
<feature type="compositionally biased region" description="Low complexity" evidence="1">
    <location>
        <begin position="241"/>
        <end position="259"/>
    </location>
</feature>
<feature type="region of interest" description="Disordered" evidence="1">
    <location>
        <begin position="186"/>
        <end position="370"/>
    </location>
</feature>
<gene>
    <name evidence="2" type="ORF">Afil01_24930</name>
</gene>
<comment type="caution">
    <text evidence="2">The sequence shown here is derived from an EMBL/GenBank/DDBJ whole genome shotgun (WGS) entry which is preliminary data.</text>
</comment>
<feature type="compositionally biased region" description="Low complexity" evidence="1">
    <location>
        <begin position="204"/>
        <end position="229"/>
    </location>
</feature>
<proteinExistence type="predicted"/>
<sequence length="405" mass="42496">MANDLFEGTSGGDDTFSDVGLEAMVSLITIDHGQIPMWRKQAGAYRELVKLAETHGSGMDGHVENALDAWVSQGSKILDSEATLMRDSFRRSLLSAEGTASALDRIADAVEVAKKQVDRIHGEWKHLEGQFQRNPHLFDGYSVDGTPGYQAAKESYASQMRTHMTTMSIEAKQAWYTSMHKPGEYSGPVYGKDPDTRVKPILDPGSTGTSHGSPSSPGSSHAPVTSSPNTPSPTPTPGPGPVTEFPTPTPTLPGTTPPVIGGPGPVTPPVGTAPAPSPVLFPAGGPGAFGPRGTAPLLPGQRGFAPAGRSVPSVYGQRPGVSQPGAGARAGAAPRPERGVIRNPNAAAGKARPRDEEREELLTREGPETDELFEGIALDGVAEVVRPARPARIRRRDAGPAIGRK</sequence>
<organism evidence="2 3">
    <name type="scientific">Actinorhabdospora filicis</name>
    <dbReference type="NCBI Taxonomy" id="1785913"/>
    <lineage>
        <taxon>Bacteria</taxon>
        <taxon>Bacillati</taxon>
        <taxon>Actinomycetota</taxon>
        <taxon>Actinomycetes</taxon>
        <taxon>Micromonosporales</taxon>
        <taxon>Micromonosporaceae</taxon>
        <taxon>Actinorhabdospora</taxon>
    </lineage>
</organism>
<feature type="compositionally biased region" description="Low complexity" evidence="1">
    <location>
        <begin position="324"/>
        <end position="334"/>
    </location>
</feature>
<feature type="compositionally biased region" description="Basic and acidic residues" evidence="1">
    <location>
        <begin position="352"/>
        <end position="367"/>
    </location>
</feature>
<evidence type="ECO:0000256" key="1">
    <source>
        <dbReference type="SAM" id="MobiDB-lite"/>
    </source>
</evidence>
<dbReference type="EMBL" id="BSTX01000001">
    <property type="protein sequence ID" value="GLZ77686.1"/>
    <property type="molecule type" value="Genomic_DNA"/>
</dbReference>
<reference evidence="2" key="1">
    <citation type="submission" date="2023-03" db="EMBL/GenBank/DDBJ databases">
        <title>Actinorhabdospora filicis NBRC 111898.</title>
        <authorList>
            <person name="Ichikawa N."/>
            <person name="Sato H."/>
            <person name="Tonouchi N."/>
        </authorList>
    </citation>
    <scope>NUCLEOTIDE SEQUENCE</scope>
    <source>
        <strain evidence="2">NBRC 111898</strain>
    </source>
</reference>
<dbReference type="Proteomes" id="UP001165079">
    <property type="component" value="Unassembled WGS sequence"/>
</dbReference>
<name>A0A9W6SL09_9ACTN</name>
<dbReference type="RefSeq" id="WP_285662780.1">
    <property type="nucleotide sequence ID" value="NZ_BSTX01000001.1"/>
</dbReference>
<evidence type="ECO:0008006" key="4">
    <source>
        <dbReference type="Google" id="ProtNLM"/>
    </source>
</evidence>
<protein>
    <recommendedName>
        <fullName evidence="4">PPE family domain-containing protein</fullName>
    </recommendedName>
</protein>